<dbReference type="GO" id="GO:0004803">
    <property type="term" value="F:transposase activity"/>
    <property type="evidence" value="ECO:0007669"/>
    <property type="project" value="InterPro"/>
</dbReference>
<proteinExistence type="predicted"/>
<dbReference type="AlphaFoldDB" id="A0A0G0ZF74"/>
<dbReference type="GO" id="GO:0003677">
    <property type="term" value="F:DNA binding"/>
    <property type="evidence" value="ECO:0007669"/>
    <property type="project" value="InterPro"/>
</dbReference>
<gene>
    <name evidence="2" type="ORF">UU78_C0055G0003</name>
</gene>
<name>A0A0G0ZF74_9BACT</name>
<dbReference type="PANTHER" id="PTHR34322">
    <property type="entry name" value="TRANSPOSASE, Y1_TNP DOMAIN-CONTAINING"/>
    <property type="match status" value="1"/>
</dbReference>
<organism evidence="2 3">
    <name type="scientific">Candidatus Roizmanbacteria bacterium GW2011_GWC2_41_7</name>
    <dbReference type="NCBI Taxonomy" id="1618487"/>
    <lineage>
        <taxon>Bacteria</taxon>
        <taxon>Candidatus Roizmaniibacteriota</taxon>
    </lineage>
</organism>
<dbReference type="Proteomes" id="UP000034371">
    <property type="component" value="Unassembled WGS sequence"/>
</dbReference>
<dbReference type="InterPro" id="IPR036515">
    <property type="entry name" value="Transposase_17_sf"/>
</dbReference>
<sequence length="244" mass="28346">MREYFKELKTPFHVYNRGTDKRVIFTDYDEYCRFVFLMWVCRVGSPAINLSRKNIIDAAETILRGKEPSAKLYTKEHSPLIALITWNILPNHFHFILTSMTDGGIAKYMSKLGNAYTKYFNARHERSGRLFQGSYQSIEVKDTNYLFTLIRYVNLNHIELVEPLWGEGEIENETKAANFANTYQWSAHQDYLGARSSLLIDKESISNLLENGFDENGGLNGYLDLLDRSYIEDCKLIQNYCLES</sequence>
<dbReference type="EMBL" id="LCBY01000055">
    <property type="protein sequence ID" value="KKS20691.1"/>
    <property type="molecule type" value="Genomic_DNA"/>
</dbReference>
<dbReference type="PANTHER" id="PTHR34322:SF2">
    <property type="entry name" value="TRANSPOSASE IS200-LIKE DOMAIN-CONTAINING PROTEIN"/>
    <property type="match status" value="1"/>
</dbReference>
<reference evidence="2 3" key="1">
    <citation type="journal article" date="2015" name="Nature">
        <title>rRNA introns, odd ribosomes, and small enigmatic genomes across a large radiation of phyla.</title>
        <authorList>
            <person name="Brown C.T."/>
            <person name="Hug L.A."/>
            <person name="Thomas B.C."/>
            <person name="Sharon I."/>
            <person name="Castelle C.J."/>
            <person name="Singh A."/>
            <person name="Wilkins M.J."/>
            <person name="Williams K.H."/>
            <person name="Banfield J.F."/>
        </authorList>
    </citation>
    <scope>NUCLEOTIDE SEQUENCE [LARGE SCALE GENOMIC DNA]</scope>
</reference>
<dbReference type="Pfam" id="PF01797">
    <property type="entry name" value="Y1_Tnp"/>
    <property type="match status" value="1"/>
</dbReference>
<accession>A0A0G0ZF74</accession>
<evidence type="ECO:0000259" key="1">
    <source>
        <dbReference type="SMART" id="SM01321"/>
    </source>
</evidence>
<comment type="caution">
    <text evidence="2">The sequence shown here is derived from an EMBL/GenBank/DDBJ whole genome shotgun (WGS) entry which is preliminary data.</text>
</comment>
<dbReference type="SMART" id="SM01321">
    <property type="entry name" value="Y1_Tnp"/>
    <property type="match status" value="1"/>
</dbReference>
<dbReference type="Gene3D" id="3.30.70.1290">
    <property type="entry name" value="Transposase IS200-like"/>
    <property type="match status" value="1"/>
</dbReference>
<dbReference type="SUPFAM" id="SSF143422">
    <property type="entry name" value="Transposase IS200-like"/>
    <property type="match status" value="1"/>
</dbReference>
<dbReference type="InterPro" id="IPR002686">
    <property type="entry name" value="Transposase_17"/>
</dbReference>
<dbReference type="GO" id="GO:0006313">
    <property type="term" value="P:DNA transposition"/>
    <property type="evidence" value="ECO:0007669"/>
    <property type="project" value="InterPro"/>
</dbReference>
<protein>
    <recommendedName>
        <fullName evidence="1">Transposase IS200-like domain-containing protein</fullName>
    </recommendedName>
</protein>
<evidence type="ECO:0000313" key="3">
    <source>
        <dbReference type="Proteomes" id="UP000034371"/>
    </source>
</evidence>
<feature type="domain" description="Transposase IS200-like" evidence="1">
    <location>
        <begin position="7"/>
        <end position="156"/>
    </location>
</feature>
<evidence type="ECO:0000313" key="2">
    <source>
        <dbReference type="EMBL" id="KKS20691.1"/>
    </source>
</evidence>